<dbReference type="EMBL" id="CAJOBI010173359">
    <property type="protein sequence ID" value="CAF4897942.1"/>
    <property type="molecule type" value="Genomic_DNA"/>
</dbReference>
<evidence type="ECO:0000313" key="1">
    <source>
        <dbReference type="EMBL" id="CAF4834590.1"/>
    </source>
</evidence>
<feature type="non-terminal residue" evidence="2">
    <location>
        <position position="53"/>
    </location>
</feature>
<dbReference type="AlphaFoldDB" id="A0A8S3C8Y1"/>
<dbReference type="EMBL" id="CAJOBI010156800">
    <property type="protein sequence ID" value="CAF4834590.1"/>
    <property type="molecule type" value="Genomic_DNA"/>
</dbReference>
<sequence>WSKSNCFGDSFKLEANSLFCPTIDDNFFRQAEAFTKPESSSLYYPSPFACSSV</sequence>
<feature type="non-terminal residue" evidence="2">
    <location>
        <position position="1"/>
    </location>
</feature>
<organism evidence="2 3">
    <name type="scientific">Rotaria magnacalcarata</name>
    <dbReference type="NCBI Taxonomy" id="392030"/>
    <lineage>
        <taxon>Eukaryota</taxon>
        <taxon>Metazoa</taxon>
        <taxon>Spiralia</taxon>
        <taxon>Gnathifera</taxon>
        <taxon>Rotifera</taxon>
        <taxon>Eurotatoria</taxon>
        <taxon>Bdelloidea</taxon>
        <taxon>Philodinida</taxon>
        <taxon>Philodinidae</taxon>
        <taxon>Rotaria</taxon>
    </lineage>
</organism>
<evidence type="ECO:0000313" key="3">
    <source>
        <dbReference type="Proteomes" id="UP000676336"/>
    </source>
</evidence>
<accession>A0A8S3C8Y1</accession>
<proteinExistence type="predicted"/>
<gene>
    <name evidence="1" type="ORF">SMN809_LOCUS48647</name>
    <name evidence="2" type="ORF">SMN809_LOCUS51607</name>
</gene>
<comment type="caution">
    <text evidence="2">The sequence shown here is derived from an EMBL/GenBank/DDBJ whole genome shotgun (WGS) entry which is preliminary data.</text>
</comment>
<evidence type="ECO:0000313" key="2">
    <source>
        <dbReference type="EMBL" id="CAF4897942.1"/>
    </source>
</evidence>
<dbReference type="Proteomes" id="UP000676336">
    <property type="component" value="Unassembled WGS sequence"/>
</dbReference>
<reference evidence="2" key="1">
    <citation type="submission" date="2021-02" db="EMBL/GenBank/DDBJ databases">
        <authorList>
            <person name="Nowell W R."/>
        </authorList>
    </citation>
    <scope>NUCLEOTIDE SEQUENCE</scope>
</reference>
<name>A0A8S3C8Y1_9BILA</name>
<protein>
    <submittedName>
        <fullName evidence="2">Uncharacterized protein</fullName>
    </submittedName>
</protein>